<evidence type="ECO:0000313" key="2">
    <source>
        <dbReference type="EMBL" id="KAK2110179.1"/>
    </source>
</evidence>
<reference evidence="2 3" key="1">
    <citation type="submission" date="2023-05" db="EMBL/GenBank/DDBJ databases">
        <title>B98-5 Cell Line De Novo Hybrid Assembly: An Optical Mapping Approach.</title>
        <authorList>
            <person name="Kananen K."/>
            <person name="Auerbach J.A."/>
            <person name="Kautto E."/>
            <person name="Blachly J.S."/>
        </authorList>
    </citation>
    <scope>NUCLEOTIDE SEQUENCE [LARGE SCALE GENOMIC DNA]</scope>
    <source>
        <strain evidence="2">B95-8</strain>
        <tissue evidence="2">Cell line</tissue>
    </source>
</reference>
<sequence>MLHGSPMPAGVVFALHLASYFTDIYCACEVYQALPQAQKMLECKGRMLIFKKLLDVIITSKRLGTKKEEFGSGVQCWRESGGKRAGADDFGQQNFPKFAEFLACKEQKEHLFLDSLKSSKHSIEAYQCPHQSTQFGYLQSVTVFAAAEESKPSRWPSNPLLNFINHRKTLSECKDASSLETM</sequence>
<comment type="caution">
    <text evidence="2">The sequence shown here is derived from an EMBL/GenBank/DDBJ whole genome shotgun (WGS) entry which is preliminary data.</text>
</comment>
<proteinExistence type="predicted"/>
<dbReference type="EMBL" id="JASSZA010000005">
    <property type="protein sequence ID" value="KAK2110179.1"/>
    <property type="molecule type" value="Genomic_DNA"/>
</dbReference>
<gene>
    <name evidence="2" type="ORF">P7K49_009925</name>
</gene>
<organism evidence="2 3">
    <name type="scientific">Saguinus oedipus</name>
    <name type="common">Cotton-top tamarin</name>
    <name type="synonym">Oedipomidas oedipus</name>
    <dbReference type="NCBI Taxonomy" id="9490"/>
    <lineage>
        <taxon>Eukaryota</taxon>
        <taxon>Metazoa</taxon>
        <taxon>Chordata</taxon>
        <taxon>Craniata</taxon>
        <taxon>Vertebrata</taxon>
        <taxon>Euteleostomi</taxon>
        <taxon>Mammalia</taxon>
        <taxon>Eutheria</taxon>
        <taxon>Euarchontoglires</taxon>
        <taxon>Primates</taxon>
        <taxon>Haplorrhini</taxon>
        <taxon>Platyrrhini</taxon>
        <taxon>Cebidae</taxon>
        <taxon>Callitrichinae</taxon>
        <taxon>Saguinus</taxon>
    </lineage>
</organism>
<feature type="chain" id="PRO_5045596388" evidence="1">
    <location>
        <begin position="27"/>
        <end position="182"/>
    </location>
</feature>
<accession>A0ABQ9VLE2</accession>
<evidence type="ECO:0000256" key="1">
    <source>
        <dbReference type="SAM" id="SignalP"/>
    </source>
</evidence>
<dbReference type="Proteomes" id="UP001266305">
    <property type="component" value="Unassembled WGS sequence"/>
</dbReference>
<keyword evidence="1" id="KW-0732">Signal</keyword>
<name>A0ABQ9VLE2_SAGOE</name>
<evidence type="ECO:0000313" key="3">
    <source>
        <dbReference type="Proteomes" id="UP001266305"/>
    </source>
</evidence>
<keyword evidence="3" id="KW-1185">Reference proteome</keyword>
<feature type="signal peptide" evidence="1">
    <location>
        <begin position="1"/>
        <end position="26"/>
    </location>
</feature>
<protein>
    <submittedName>
        <fullName evidence="2">Uncharacterized protein</fullName>
    </submittedName>
</protein>